<keyword evidence="2" id="KW-1185">Reference proteome</keyword>
<dbReference type="Pfam" id="PF06945">
    <property type="entry name" value="DUF1289"/>
    <property type="match status" value="1"/>
</dbReference>
<sequence>MISPCIKLCAIDPATRLCSGCGRRLTEIGRWSTMSDAERAQIMRELPERRAAADAQPLPG</sequence>
<organism evidence="1 2">
    <name type="scientific">Kaistia hirudinis</name>
    <dbReference type="NCBI Taxonomy" id="1293440"/>
    <lineage>
        <taxon>Bacteria</taxon>
        <taxon>Pseudomonadati</taxon>
        <taxon>Pseudomonadota</taxon>
        <taxon>Alphaproteobacteria</taxon>
        <taxon>Hyphomicrobiales</taxon>
        <taxon>Kaistiaceae</taxon>
        <taxon>Kaistia</taxon>
    </lineage>
</organism>
<name>A0A840AKI2_9HYPH</name>
<evidence type="ECO:0008006" key="3">
    <source>
        <dbReference type="Google" id="ProtNLM"/>
    </source>
</evidence>
<dbReference type="RefSeq" id="WP_183397101.1">
    <property type="nucleotide sequence ID" value="NZ_JACIDS010000001.1"/>
</dbReference>
<reference evidence="1 2" key="1">
    <citation type="submission" date="2020-08" db="EMBL/GenBank/DDBJ databases">
        <title>Genomic Encyclopedia of Type Strains, Phase IV (KMG-IV): sequencing the most valuable type-strain genomes for metagenomic binning, comparative biology and taxonomic classification.</title>
        <authorList>
            <person name="Goeker M."/>
        </authorList>
    </citation>
    <scope>NUCLEOTIDE SEQUENCE [LARGE SCALE GENOMIC DNA]</scope>
    <source>
        <strain evidence="1 2">DSM 25966</strain>
    </source>
</reference>
<dbReference type="PANTHER" id="PTHR35175:SF2">
    <property type="entry name" value="DUF1289 DOMAIN-CONTAINING PROTEIN"/>
    <property type="match status" value="1"/>
</dbReference>
<proteinExistence type="predicted"/>
<evidence type="ECO:0000313" key="2">
    <source>
        <dbReference type="Proteomes" id="UP000553963"/>
    </source>
</evidence>
<dbReference type="EMBL" id="JACIDS010000001">
    <property type="protein sequence ID" value="MBB3929441.1"/>
    <property type="molecule type" value="Genomic_DNA"/>
</dbReference>
<accession>A0A840AKI2</accession>
<comment type="caution">
    <text evidence="1">The sequence shown here is derived from an EMBL/GenBank/DDBJ whole genome shotgun (WGS) entry which is preliminary data.</text>
</comment>
<dbReference type="InterPro" id="IPR010710">
    <property type="entry name" value="DUF1289"/>
</dbReference>
<gene>
    <name evidence="1" type="ORF">GGR25_000460</name>
</gene>
<dbReference type="PANTHER" id="PTHR35175">
    <property type="entry name" value="DUF1289 DOMAIN-CONTAINING PROTEIN"/>
    <property type="match status" value="1"/>
</dbReference>
<evidence type="ECO:0000313" key="1">
    <source>
        <dbReference type="EMBL" id="MBB3929441.1"/>
    </source>
</evidence>
<dbReference type="AlphaFoldDB" id="A0A840AKI2"/>
<dbReference type="Proteomes" id="UP000553963">
    <property type="component" value="Unassembled WGS sequence"/>
</dbReference>
<protein>
    <recommendedName>
        <fullName evidence="3">DUF1289 domain-containing protein</fullName>
    </recommendedName>
</protein>